<evidence type="ECO:0000256" key="11">
    <source>
        <dbReference type="ARBA" id="ARBA00047899"/>
    </source>
</evidence>
<evidence type="ECO:0000256" key="5">
    <source>
        <dbReference type="ARBA" id="ARBA00022741"/>
    </source>
</evidence>
<dbReference type="Gene3D" id="3.30.200.20">
    <property type="entry name" value="Phosphorylase Kinase, domain 1"/>
    <property type="match status" value="1"/>
</dbReference>
<keyword evidence="2 14" id="KW-0723">Serine/threonine-protein kinase</keyword>
<evidence type="ECO:0000313" key="18">
    <source>
        <dbReference type="Proteomes" id="UP001235939"/>
    </source>
</evidence>
<feature type="region of interest" description="Disordered" evidence="15">
    <location>
        <begin position="1"/>
        <end position="20"/>
    </location>
</feature>
<dbReference type="InterPro" id="IPR008271">
    <property type="entry name" value="Ser/Thr_kinase_AS"/>
</dbReference>
<dbReference type="InterPro" id="IPR000719">
    <property type="entry name" value="Prot_kinase_dom"/>
</dbReference>
<comment type="similarity">
    <text evidence="10">Belongs to the protein kinase superfamily. Ser/Thr protein kinase family. GCN2 subfamily.</text>
</comment>
<evidence type="ECO:0000256" key="1">
    <source>
        <dbReference type="ARBA" id="ARBA00012513"/>
    </source>
</evidence>
<dbReference type="PANTHER" id="PTHR11042:SF183">
    <property type="entry name" value="MEMBRANE-ASSOCIATED TYROSINE- AND THREONINE-SPECIFIC CDC2-INHIBITORY KINASE"/>
    <property type="match status" value="1"/>
</dbReference>
<keyword evidence="8" id="KW-0460">Magnesium</keyword>
<dbReference type="PROSITE" id="PS50011">
    <property type="entry name" value="PROTEIN_KINASE_DOM"/>
    <property type="match status" value="1"/>
</dbReference>
<dbReference type="EMBL" id="CP092876">
    <property type="protein sequence ID" value="UYV77116.1"/>
    <property type="molecule type" value="Genomic_DNA"/>
</dbReference>
<dbReference type="Pfam" id="PF00069">
    <property type="entry name" value="Pkinase"/>
    <property type="match status" value="1"/>
</dbReference>
<evidence type="ECO:0000256" key="15">
    <source>
        <dbReference type="SAM" id="MobiDB-lite"/>
    </source>
</evidence>
<keyword evidence="18" id="KW-1185">Reference proteome</keyword>
<keyword evidence="7 13" id="KW-0067">ATP-binding</keyword>
<dbReference type="PROSITE" id="PS00108">
    <property type="entry name" value="PROTEIN_KINASE_ST"/>
    <property type="match status" value="1"/>
</dbReference>
<evidence type="ECO:0000256" key="9">
    <source>
        <dbReference type="ARBA" id="ARBA00023306"/>
    </source>
</evidence>
<dbReference type="EC" id="2.7.11.1" evidence="1"/>
<dbReference type="PROSITE" id="PS00107">
    <property type="entry name" value="PROTEIN_KINASE_ATP"/>
    <property type="match status" value="1"/>
</dbReference>
<evidence type="ECO:0000256" key="10">
    <source>
        <dbReference type="ARBA" id="ARBA00037982"/>
    </source>
</evidence>
<sequence>MWQMRQTPKSKVPPRPPIKSCPPISRLFPHKHQQLMKPRAVSFVNSQATLQSPHYNENSPEPYFDQVFQIVCKLGAGSFGDVRMYWHVEEVFKVKSKDDQQFYAVKKSRERYKGALDRQRKLEEVRRHEELPSHANCVQFIRAWEECQHLYIQTELCEMSLNQFAENNHDIPETLVWKYLLDLIQAVKHLHDHEVLHLDIKPANIFVTDQRVCKLGDFGLAATSTQLSDPTEGDPKYLAPELMEGVFTKAADIFSLGITILELATDLDLPLGGPRWHELRQGVIPEVFVQKLSAELVDLIRDMMHPEPSKRPTADQVLTKTSLHIGEHYGGRQIDPVAQCL</sequence>
<dbReference type="InterPro" id="IPR017441">
    <property type="entry name" value="Protein_kinase_ATP_BS"/>
</dbReference>
<keyword evidence="9" id="KW-0131">Cell cycle</keyword>
<proteinExistence type="inferred from homology"/>
<protein>
    <recommendedName>
        <fullName evidence="1">non-specific serine/threonine protein kinase</fullName>
        <ecNumber evidence="1">2.7.11.1</ecNumber>
    </recommendedName>
</protein>
<evidence type="ECO:0000256" key="4">
    <source>
        <dbReference type="ARBA" id="ARBA00022723"/>
    </source>
</evidence>
<evidence type="ECO:0000259" key="16">
    <source>
        <dbReference type="PROSITE" id="PS50011"/>
    </source>
</evidence>
<feature type="domain" description="Protein kinase" evidence="16">
    <location>
        <begin position="68"/>
        <end position="323"/>
    </location>
</feature>
<reference evidence="17 18" key="1">
    <citation type="submission" date="2022-01" db="EMBL/GenBank/DDBJ databases">
        <title>A chromosomal length assembly of Cordylochernes scorpioides.</title>
        <authorList>
            <person name="Zeh D."/>
            <person name="Zeh J."/>
        </authorList>
    </citation>
    <scope>NUCLEOTIDE SEQUENCE [LARGE SCALE GENOMIC DNA]</scope>
    <source>
        <strain evidence="17">IN4F17</strain>
        <tissue evidence="17">Whole Body</tissue>
    </source>
</reference>
<gene>
    <name evidence="17" type="ORF">LAZ67_14003349</name>
</gene>
<evidence type="ECO:0000256" key="2">
    <source>
        <dbReference type="ARBA" id="ARBA00022527"/>
    </source>
</evidence>
<dbReference type="SUPFAM" id="SSF56112">
    <property type="entry name" value="Protein kinase-like (PK-like)"/>
    <property type="match status" value="1"/>
</dbReference>
<evidence type="ECO:0000256" key="13">
    <source>
        <dbReference type="PROSITE-ProRule" id="PRU10141"/>
    </source>
</evidence>
<feature type="binding site" evidence="13">
    <location>
        <position position="107"/>
    </location>
    <ligand>
        <name>ATP</name>
        <dbReference type="ChEBI" id="CHEBI:30616"/>
    </ligand>
</feature>
<dbReference type="Proteomes" id="UP001235939">
    <property type="component" value="Chromosome 14"/>
</dbReference>
<organism evidence="17 18">
    <name type="scientific">Cordylochernes scorpioides</name>
    <dbReference type="NCBI Taxonomy" id="51811"/>
    <lineage>
        <taxon>Eukaryota</taxon>
        <taxon>Metazoa</taxon>
        <taxon>Ecdysozoa</taxon>
        <taxon>Arthropoda</taxon>
        <taxon>Chelicerata</taxon>
        <taxon>Arachnida</taxon>
        <taxon>Pseudoscorpiones</taxon>
        <taxon>Cheliferoidea</taxon>
        <taxon>Chernetidae</taxon>
        <taxon>Cordylochernes</taxon>
    </lineage>
</organism>
<keyword evidence="4" id="KW-0479">Metal-binding</keyword>
<evidence type="ECO:0000256" key="6">
    <source>
        <dbReference type="ARBA" id="ARBA00022777"/>
    </source>
</evidence>
<comment type="catalytic activity">
    <reaction evidence="12">
        <text>L-seryl-[protein] + ATP = O-phospho-L-seryl-[protein] + ADP + H(+)</text>
        <dbReference type="Rhea" id="RHEA:17989"/>
        <dbReference type="Rhea" id="RHEA-COMP:9863"/>
        <dbReference type="Rhea" id="RHEA-COMP:11604"/>
        <dbReference type="ChEBI" id="CHEBI:15378"/>
        <dbReference type="ChEBI" id="CHEBI:29999"/>
        <dbReference type="ChEBI" id="CHEBI:30616"/>
        <dbReference type="ChEBI" id="CHEBI:83421"/>
        <dbReference type="ChEBI" id="CHEBI:456216"/>
        <dbReference type="EC" id="2.7.11.1"/>
    </reaction>
</comment>
<name>A0ABY6LA12_9ARAC</name>
<comment type="catalytic activity">
    <reaction evidence="11">
        <text>L-threonyl-[protein] + ATP = O-phospho-L-threonyl-[protein] + ADP + H(+)</text>
        <dbReference type="Rhea" id="RHEA:46608"/>
        <dbReference type="Rhea" id="RHEA-COMP:11060"/>
        <dbReference type="Rhea" id="RHEA-COMP:11605"/>
        <dbReference type="ChEBI" id="CHEBI:15378"/>
        <dbReference type="ChEBI" id="CHEBI:30013"/>
        <dbReference type="ChEBI" id="CHEBI:30616"/>
        <dbReference type="ChEBI" id="CHEBI:61977"/>
        <dbReference type="ChEBI" id="CHEBI:456216"/>
        <dbReference type="EC" id="2.7.11.1"/>
    </reaction>
</comment>
<evidence type="ECO:0000313" key="17">
    <source>
        <dbReference type="EMBL" id="UYV77116.1"/>
    </source>
</evidence>
<evidence type="ECO:0000256" key="12">
    <source>
        <dbReference type="ARBA" id="ARBA00048679"/>
    </source>
</evidence>
<evidence type="ECO:0000256" key="7">
    <source>
        <dbReference type="ARBA" id="ARBA00022840"/>
    </source>
</evidence>
<feature type="compositionally biased region" description="Pro residues" evidence="15">
    <location>
        <begin position="11"/>
        <end position="20"/>
    </location>
</feature>
<accession>A0ABY6LA12</accession>
<dbReference type="Gene3D" id="1.10.510.10">
    <property type="entry name" value="Transferase(Phosphotransferase) domain 1"/>
    <property type="match status" value="1"/>
</dbReference>
<dbReference type="SMART" id="SM00220">
    <property type="entry name" value="S_TKc"/>
    <property type="match status" value="1"/>
</dbReference>
<evidence type="ECO:0000256" key="14">
    <source>
        <dbReference type="RuleBase" id="RU000304"/>
    </source>
</evidence>
<evidence type="ECO:0000256" key="3">
    <source>
        <dbReference type="ARBA" id="ARBA00022679"/>
    </source>
</evidence>
<keyword evidence="5 13" id="KW-0547">Nucleotide-binding</keyword>
<dbReference type="InterPro" id="IPR050339">
    <property type="entry name" value="CC_SR_Kinase"/>
</dbReference>
<dbReference type="PANTHER" id="PTHR11042">
    <property type="entry name" value="EUKARYOTIC TRANSLATION INITIATION FACTOR 2-ALPHA KINASE EIF2-ALPHA KINASE -RELATED"/>
    <property type="match status" value="1"/>
</dbReference>
<dbReference type="InterPro" id="IPR011009">
    <property type="entry name" value="Kinase-like_dom_sf"/>
</dbReference>
<keyword evidence="6" id="KW-0418">Kinase</keyword>
<keyword evidence="3" id="KW-0808">Transferase</keyword>
<evidence type="ECO:0000256" key="8">
    <source>
        <dbReference type="ARBA" id="ARBA00022842"/>
    </source>
</evidence>